<keyword evidence="5 6" id="KW-1015">Disulfide bond</keyword>
<comment type="subcellular location">
    <subcellularLocation>
        <location evidence="1 6">Secreted</location>
    </subcellularLocation>
</comment>
<keyword evidence="8" id="KW-0732">Signal</keyword>
<accession>G4ZFX6</accession>
<evidence type="ECO:0000256" key="4">
    <source>
        <dbReference type="ARBA" id="ARBA00022978"/>
    </source>
</evidence>
<proteinExistence type="inferred from homology"/>
<keyword evidence="3 6" id="KW-0964">Secreted</keyword>
<feature type="region of interest" description="Disordered" evidence="7">
    <location>
        <begin position="111"/>
        <end position="180"/>
    </location>
</feature>
<dbReference type="RefSeq" id="XP_009525718.1">
    <property type="nucleotide sequence ID" value="XM_009527423.1"/>
</dbReference>
<evidence type="ECO:0000256" key="1">
    <source>
        <dbReference type="ARBA" id="ARBA00004613"/>
    </source>
</evidence>
<dbReference type="GO" id="GO:0005576">
    <property type="term" value="C:extracellular region"/>
    <property type="evidence" value="ECO:0007669"/>
    <property type="project" value="UniProtKB-SubCell"/>
</dbReference>
<organism evidence="9 10">
    <name type="scientific">Phytophthora sojae (strain P6497)</name>
    <name type="common">Soybean stem and root rot agent</name>
    <name type="synonym">Phytophthora megasperma f. sp. glycines</name>
    <dbReference type="NCBI Taxonomy" id="1094619"/>
    <lineage>
        <taxon>Eukaryota</taxon>
        <taxon>Sar</taxon>
        <taxon>Stramenopiles</taxon>
        <taxon>Oomycota</taxon>
        <taxon>Peronosporomycetes</taxon>
        <taxon>Peronosporales</taxon>
        <taxon>Peronosporaceae</taxon>
        <taxon>Phytophthora</taxon>
    </lineage>
</organism>
<dbReference type="Pfam" id="PF00964">
    <property type="entry name" value="Elicitin"/>
    <property type="match status" value="1"/>
</dbReference>
<dbReference type="GO" id="GO:0052040">
    <property type="term" value="P:symbiont-mediated perturbation of host programmed cell death"/>
    <property type="evidence" value="ECO:0007669"/>
    <property type="project" value="UniProtKB-UniRule"/>
</dbReference>
<dbReference type="AlphaFoldDB" id="G4ZFX6"/>
<feature type="compositionally biased region" description="Low complexity" evidence="7">
    <location>
        <begin position="111"/>
        <end position="142"/>
    </location>
</feature>
<feature type="signal peptide" evidence="8">
    <location>
        <begin position="1"/>
        <end position="19"/>
    </location>
</feature>
<sequence length="200" mass="19062">MKIAVLVLCLAAAFGAAAAVAPPCNGTAMTQLLGTGDVRACSAMFGNSSASLEPPSDAQVTAVCNNNACMKSLGALKQVAPTECTIGPILLHANIIDPILQRCANKTRSAGSAGSVSASGSGAGPSVGDVSGSASGSGPMAGDVGGGGSATKSPATSKPRTNSPANPRTGSASKAPGNEAPTLSTCAAIVVLAAVVAALV</sequence>
<keyword evidence="10" id="KW-1185">Reference proteome</keyword>
<dbReference type="EMBL" id="JH159154">
    <property type="protein sequence ID" value="EGZ16660.1"/>
    <property type="molecule type" value="Genomic_DNA"/>
</dbReference>
<dbReference type="SUPFAM" id="SSF48647">
    <property type="entry name" value="Fungal elicitin"/>
    <property type="match status" value="1"/>
</dbReference>
<protein>
    <recommendedName>
        <fullName evidence="6">Elicitin</fullName>
    </recommendedName>
</protein>
<name>G4ZFX6_PHYSP</name>
<evidence type="ECO:0000313" key="10">
    <source>
        <dbReference type="Proteomes" id="UP000002640"/>
    </source>
</evidence>
<reference evidence="9 10" key="1">
    <citation type="journal article" date="2006" name="Science">
        <title>Phytophthora genome sequences uncover evolutionary origins and mechanisms of pathogenesis.</title>
        <authorList>
            <person name="Tyler B.M."/>
            <person name="Tripathy S."/>
            <person name="Zhang X."/>
            <person name="Dehal P."/>
            <person name="Jiang R.H."/>
            <person name="Aerts A."/>
            <person name="Arredondo F.D."/>
            <person name="Baxter L."/>
            <person name="Bensasson D."/>
            <person name="Beynon J.L."/>
            <person name="Chapman J."/>
            <person name="Damasceno C.M."/>
            <person name="Dorrance A.E."/>
            <person name="Dou D."/>
            <person name="Dickerman A.W."/>
            <person name="Dubchak I.L."/>
            <person name="Garbelotto M."/>
            <person name="Gijzen M."/>
            <person name="Gordon S.G."/>
            <person name="Govers F."/>
            <person name="Grunwald N.J."/>
            <person name="Huang W."/>
            <person name="Ivors K.L."/>
            <person name="Jones R.W."/>
            <person name="Kamoun S."/>
            <person name="Krampis K."/>
            <person name="Lamour K.H."/>
            <person name="Lee M.K."/>
            <person name="McDonald W.H."/>
            <person name="Medina M."/>
            <person name="Meijer H.J."/>
            <person name="Nordberg E.K."/>
            <person name="Maclean D.J."/>
            <person name="Ospina-Giraldo M.D."/>
            <person name="Morris P.F."/>
            <person name="Phuntumart V."/>
            <person name="Putnam N.H."/>
            <person name="Rash S."/>
            <person name="Rose J.K."/>
            <person name="Sakihama Y."/>
            <person name="Salamov A.A."/>
            <person name="Savidor A."/>
            <person name="Scheuring C.F."/>
            <person name="Smith B.M."/>
            <person name="Sobral B.W."/>
            <person name="Terry A."/>
            <person name="Torto-Alalibo T.A."/>
            <person name="Win J."/>
            <person name="Xu Z."/>
            <person name="Zhang H."/>
            <person name="Grigoriev I.V."/>
            <person name="Rokhsar D.S."/>
            <person name="Boore J.L."/>
        </authorList>
    </citation>
    <scope>NUCLEOTIDE SEQUENCE [LARGE SCALE GENOMIC DNA]</scope>
    <source>
        <strain evidence="9 10">P6497</strain>
    </source>
</reference>
<dbReference type="Gene3D" id="1.10.239.10">
    <property type="entry name" value="Elicitin domain"/>
    <property type="match status" value="1"/>
</dbReference>
<feature type="compositionally biased region" description="Polar residues" evidence="7">
    <location>
        <begin position="150"/>
        <end position="172"/>
    </location>
</feature>
<dbReference type="KEGG" id="psoj:PHYSODRAFT_499484"/>
<dbReference type="InParanoid" id="G4ZFX6"/>
<dbReference type="OMA" id="ACTEAMK"/>
<comment type="function">
    <text evidence="6">Induces local and distal defense responses (incompatible hypersensitive reaction) in plants from the solanaceae and cruciferae families. Elicits leaf necrosis and causes the accumulation of pathogenesis-related proteins. Might interact with the lipidic molecules of the plasma membrane.</text>
</comment>
<feature type="chain" id="PRO_5003472151" description="Elicitin" evidence="8">
    <location>
        <begin position="20"/>
        <end position="200"/>
    </location>
</feature>
<dbReference type="SMART" id="SM01187">
    <property type="entry name" value="Elicitin"/>
    <property type="match status" value="1"/>
</dbReference>
<comment type="similarity">
    <text evidence="2 6">Belongs to the elicitin family.</text>
</comment>
<evidence type="ECO:0000256" key="3">
    <source>
        <dbReference type="ARBA" id="ARBA00022525"/>
    </source>
</evidence>
<dbReference type="GeneID" id="20657702"/>
<dbReference type="InterPro" id="IPR036470">
    <property type="entry name" value="Elicitin_sf"/>
</dbReference>
<dbReference type="Proteomes" id="UP000002640">
    <property type="component" value="Unassembled WGS sequence"/>
</dbReference>
<evidence type="ECO:0000256" key="6">
    <source>
        <dbReference type="RuleBase" id="RU368111"/>
    </source>
</evidence>
<dbReference type="InterPro" id="IPR002200">
    <property type="entry name" value="Elicitin"/>
</dbReference>
<evidence type="ECO:0000313" key="9">
    <source>
        <dbReference type="EMBL" id="EGZ16660.1"/>
    </source>
</evidence>
<evidence type="ECO:0000256" key="5">
    <source>
        <dbReference type="ARBA" id="ARBA00023157"/>
    </source>
</evidence>
<keyword evidence="4 6" id="KW-0928">Hypersensitive response elicitation</keyword>
<evidence type="ECO:0000256" key="7">
    <source>
        <dbReference type="SAM" id="MobiDB-lite"/>
    </source>
</evidence>
<gene>
    <name evidence="9" type="primary">SOL1E</name>
    <name evidence="9" type="ORF">PHYSODRAFT_499484</name>
</gene>
<evidence type="ECO:0000256" key="8">
    <source>
        <dbReference type="SAM" id="SignalP"/>
    </source>
</evidence>
<evidence type="ECO:0000256" key="2">
    <source>
        <dbReference type="ARBA" id="ARBA00009544"/>
    </source>
</evidence>